<dbReference type="Proteomes" id="UP001055879">
    <property type="component" value="Linkage Group LG02"/>
</dbReference>
<name>A0ACB9EH81_ARCLA</name>
<reference evidence="1 2" key="2">
    <citation type="journal article" date="2022" name="Mol. Ecol. Resour.">
        <title>The genomes of chicory, endive, great burdock and yacon provide insights into Asteraceae paleo-polyploidization history and plant inulin production.</title>
        <authorList>
            <person name="Fan W."/>
            <person name="Wang S."/>
            <person name="Wang H."/>
            <person name="Wang A."/>
            <person name="Jiang F."/>
            <person name="Liu H."/>
            <person name="Zhao H."/>
            <person name="Xu D."/>
            <person name="Zhang Y."/>
        </authorList>
    </citation>
    <scope>NUCLEOTIDE SEQUENCE [LARGE SCALE GENOMIC DNA]</scope>
    <source>
        <strain evidence="2">cv. Niubang</strain>
    </source>
</reference>
<dbReference type="EMBL" id="CM042048">
    <property type="protein sequence ID" value="KAI3758197.1"/>
    <property type="molecule type" value="Genomic_DNA"/>
</dbReference>
<sequence length="107" mass="11718">MLVKCMGSDKLWHWTTIMVGDAFVEACRRNIKFNGSVASEKVESNLADARVYMLTHPKEFDVIDLDPYGSPSVFLAVQSIADGGMLMCTTTNMVVLCGGNGEVCYSK</sequence>
<gene>
    <name evidence="1" type="ORF">L6452_05750</name>
</gene>
<accession>A0ACB9EH81</accession>
<proteinExistence type="predicted"/>
<evidence type="ECO:0000313" key="2">
    <source>
        <dbReference type="Proteomes" id="UP001055879"/>
    </source>
</evidence>
<comment type="caution">
    <text evidence="1">The sequence shown here is derived from an EMBL/GenBank/DDBJ whole genome shotgun (WGS) entry which is preliminary data.</text>
</comment>
<evidence type="ECO:0000313" key="1">
    <source>
        <dbReference type="EMBL" id="KAI3758197.1"/>
    </source>
</evidence>
<organism evidence="1 2">
    <name type="scientific">Arctium lappa</name>
    <name type="common">Greater burdock</name>
    <name type="synonym">Lappa major</name>
    <dbReference type="NCBI Taxonomy" id="4217"/>
    <lineage>
        <taxon>Eukaryota</taxon>
        <taxon>Viridiplantae</taxon>
        <taxon>Streptophyta</taxon>
        <taxon>Embryophyta</taxon>
        <taxon>Tracheophyta</taxon>
        <taxon>Spermatophyta</taxon>
        <taxon>Magnoliopsida</taxon>
        <taxon>eudicotyledons</taxon>
        <taxon>Gunneridae</taxon>
        <taxon>Pentapetalae</taxon>
        <taxon>asterids</taxon>
        <taxon>campanulids</taxon>
        <taxon>Asterales</taxon>
        <taxon>Asteraceae</taxon>
        <taxon>Carduoideae</taxon>
        <taxon>Cardueae</taxon>
        <taxon>Arctiinae</taxon>
        <taxon>Arctium</taxon>
    </lineage>
</organism>
<reference evidence="2" key="1">
    <citation type="journal article" date="2022" name="Mol. Ecol. Resour.">
        <title>The genomes of chicory, endive, great burdock and yacon provide insights into Asteraceae palaeo-polyploidization history and plant inulin production.</title>
        <authorList>
            <person name="Fan W."/>
            <person name="Wang S."/>
            <person name="Wang H."/>
            <person name="Wang A."/>
            <person name="Jiang F."/>
            <person name="Liu H."/>
            <person name="Zhao H."/>
            <person name="Xu D."/>
            <person name="Zhang Y."/>
        </authorList>
    </citation>
    <scope>NUCLEOTIDE SEQUENCE [LARGE SCALE GENOMIC DNA]</scope>
    <source>
        <strain evidence="2">cv. Niubang</strain>
    </source>
</reference>
<protein>
    <submittedName>
        <fullName evidence="1">Uncharacterized protein</fullName>
    </submittedName>
</protein>
<keyword evidence="2" id="KW-1185">Reference proteome</keyword>